<dbReference type="EMBL" id="GEBQ01011923">
    <property type="protein sequence ID" value="JAT28054.1"/>
    <property type="molecule type" value="Transcribed_RNA"/>
</dbReference>
<proteinExistence type="predicted"/>
<sequence length="219" mass="25090">MRTRTQTHMELVWVHIPSPQPPTKNISFKSYSRDSGHGGSEKEESPRAHSSTLNERQRPGYYPDCLPSHHLAPPGHRGRAASPWNHTYTEIREQQAAAAREDDPVYEEIERERERERHEVSVSDMSDEDGRRQSDMSRQSSRSYGDHRPLIPYSPPHLSPSPNFQMALDVALRHRLEQARTQGSVAVLDGETVVCHLTPEAHPHLYSCRTMIHQPYSEC</sequence>
<reference evidence="2" key="1">
    <citation type="submission" date="2015-11" db="EMBL/GenBank/DDBJ databases">
        <title>De novo transcriptome assembly of four potential Pierce s Disease insect vectors from Arizona vineyards.</title>
        <authorList>
            <person name="Tassone E.E."/>
        </authorList>
    </citation>
    <scope>NUCLEOTIDE SEQUENCE</scope>
</reference>
<name>A0A1B6LWM1_9HEMI</name>
<feature type="region of interest" description="Disordered" evidence="1">
    <location>
        <begin position="16"/>
        <end position="160"/>
    </location>
</feature>
<feature type="compositionally biased region" description="Basic and acidic residues" evidence="1">
    <location>
        <begin position="31"/>
        <end position="47"/>
    </location>
</feature>
<evidence type="ECO:0000256" key="1">
    <source>
        <dbReference type="SAM" id="MobiDB-lite"/>
    </source>
</evidence>
<evidence type="ECO:0000313" key="2">
    <source>
        <dbReference type="EMBL" id="JAT28054.1"/>
    </source>
</evidence>
<dbReference type="AlphaFoldDB" id="A0A1B6LWM1"/>
<protein>
    <submittedName>
        <fullName evidence="2">Uncharacterized protein</fullName>
    </submittedName>
</protein>
<organism evidence="2">
    <name type="scientific">Graphocephala atropunctata</name>
    <dbReference type="NCBI Taxonomy" id="36148"/>
    <lineage>
        <taxon>Eukaryota</taxon>
        <taxon>Metazoa</taxon>
        <taxon>Ecdysozoa</taxon>
        <taxon>Arthropoda</taxon>
        <taxon>Hexapoda</taxon>
        <taxon>Insecta</taxon>
        <taxon>Pterygota</taxon>
        <taxon>Neoptera</taxon>
        <taxon>Paraneoptera</taxon>
        <taxon>Hemiptera</taxon>
        <taxon>Auchenorrhyncha</taxon>
        <taxon>Membracoidea</taxon>
        <taxon>Cicadellidae</taxon>
        <taxon>Cicadellinae</taxon>
        <taxon>Cicadellini</taxon>
        <taxon>Graphocephala</taxon>
    </lineage>
</organism>
<gene>
    <name evidence="2" type="ORF">g.21255</name>
</gene>
<accession>A0A1B6LWM1</accession>
<feature type="compositionally biased region" description="Basic and acidic residues" evidence="1">
    <location>
        <begin position="89"/>
        <end position="121"/>
    </location>
</feature>